<comment type="catalytic activity">
    <reaction evidence="10">
        <text>tRNA(Trp) + L-tryptophan + ATP = L-tryptophyl-tRNA(Trp) + AMP + diphosphate + H(+)</text>
        <dbReference type="Rhea" id="RHEA:24080"/>
        <dbReference type="Rhea" id="RHEA-COMP:9671"/>
        <dbReference type="Rhea" id="RHEA-COMP:9705"/>
        <dbReference type="ChEBI" id="CHEBI:15378"/>
        <dbReference type="ChEBI" id="CHEBI:30616"/>
        <dbReference type="ChEBI" id="CHEBI:33019"/>
        <dbReference type="ChEBI" id="CHEBI:57912"/>
        <dbReference type="ChEBI" id="CHEBI:78442"/>
        <dbReference type="ChEBI" id="CHEBI:78535"/>
        <dbReference type="ChEBI" id="CHEBI:456215"/>
        <dbReference type="EC" id="6.1.1.2"/>
    </reaction>
</comment>
<comment type="subcellular location">
    <subcellularLocation>
        <location evidence="1">Mitochondrion</location>
    </subcellularLocation>
</comment>
<dbReference type="Pfam" id="PF00579">
    <property type="entry name" value="tRNA-synt_1b"/>
    <property type="match status" value="1"/>
</dbReference>
<dbReference type="NCBIfam" id="TIGR00233">
    <property type="entry name" value="trpS"/>
    <property type="match status" value="1"/>
</dbReference>
<dbReference type="GO" id="GO:0004830">
    <property type="term" value="F:tryptophan-tRNA ligase activity"/>
    <property type="evidence" value="ECO:0007669"/>
    <property type="project" value="UniProtKB-EC"/>
</dbReference>
<dbReference type="HAMAP" id="MF_00140_B">
    <property type="entry name" value="Trp_tRNA_synth_B"/>
    <property type="match status" value="1"/>
</dbReference>
<dbReference type="PROSITE" id="PS00178">
    <property type="entry name" value="AA_TRNA_LIGASE_I"/>
    <property type="match status" value="1"/>
</dbReference>
<keyword evidence="5 11" id="KW-0547">Nucleotide-binding</keyword>
<dbReference type="GO" id="GO:0005524">
    <property type="term" value="F:ATP binding"/>
    <property type="evidence" value="ECO:0007669"/>
    <property type="project" value="UniProtKB-KW"/>
</dbReference>
<evidence type="ECO:0000256" key="8">
    <source>
        <dbReference type="ARBA" id="ARBA00023146"/>
    </source>
</evidence>
<evidence type="ECO:0000313" key="13">
    <source>
        <dbReference type="EMBL" id="CAH0392872.1"/>
    </source>
</evidence>
<dbReference type="Gene3D" id="3.40.50.620">
    <property type="entry name" value="HUPs"/>
    <property type="match status" value="1"/>
</dbReference>
<accession>A0A9P0AJ56</accession>
<dbReference type="InterPro" id="IPR002306">
    <property type="entry name" value="Trp-tRNA-ligase"/>
</dbReference>
<feature type="compositionally biased region" description="Basic and acidic residues" evidence="12">
    <location>
        <begin position="236"/>
        <end position="247"/>
    </location>
</feature>
<dbReference type="GO" id="GO:0070183">
    <property type="term" value="P:mitochondrial tryptophanyl-tRNA aminoacylation"/>
    <property type="evidence" value="ECO:0007669"/>
    <property type="project" value="TreeGrafter"/>
</dbReference>
<feature type="region of interest" description="Disordered" evidence="12">
    <location>
        <begin position="227"/>
        <end position="247"/>
    </location>
</feature>
<dbReference type="AlphaFoldDB" id="A0A9P0AJ56"/>
<reference evidence="13" key="1">
    <citation type="submission" date="2021-12" db="EMBL/GenBank/DDBJ databases">
        <authorList>
            <person name="King R."/>
        </authorList>
    </citation>
    <scope>NUCLEOTIDE SEQUENCE</scope>
</reference>
<keyword evidence="4 11" id="KW-0436">Ligase</keyword>
<keyword evidence="6 11" id="KW-0067">ATP-binding</keyword>
<evidence type="ECO:0000256" key="9">
    <source>
        <dbReference type="ARBA" id="ARBA00030268"/>
    </source>
</evidence>
<proteinExistence type="inferred from homology"/>
<dbReference type="InterPro" id="IPR014729">
    <property type="entry name" value="Rossmann-like_a/b/a_fold"/>
</dbReference>
<dbReference type="FunFam" id="1.10.240.10:FF:000002">
    <property type="entry name" value="Tryptophan--tRNA ligase"/>
    <property type="match status" value="1"/>
</dbReference>
<evidence type="ECO:0000256" key="12">
    <source>
        <dbReference type="SAM" id="MobiDB-lite"/>
    </source>
</evidence>
<evidence type="ECO:0000313" key="14">
    <source>
        <dbReference type="Proteomes" id="UP001152759"/>
    </source>
</evidence>
<dbReference type="Proteomes" id="UP001152759">
    <property type="component" value="Chromosome 7"/>
</dbReference>
<keyword evidence="8 11" id="KW-0030">Aminoacyl-tRNA synthetase</keyword>
<dbReference type="EC" id="6.1.1.2" evidence="3"/>
<dbReference type="PANTHER" id="PTHR43766">
    <property type="entry name" value="TRYPTOPHAN--TRNA LIGASE, MITOCHONDRIAL"/>
    <property type="match status" value="1"/>
</dbReference>
<protein>
    <recommendedName>
        <fullName evidence="3">tryptophan--tRNA ligase</fullName>
        <ecNumber evidence="3">6.1.1.2</ecNumber>
    </recommendedName>
    <alternativeName>
        <fullName evidence="9">Tryptophanyl-tRNA synthetase</fullName>
    </alternativeName>
</protein>
<dbReference type="InterPro" id="IPR024109">
    <property type="entry name" value="Trp-tRNA-ligase_bac-type"/>
</dbReference>
<keyword evidence="14" id="KW-1185">Reference proteome</keyword>
<dbReference type="GO" id="GO:0005759">
    <property type="term" value="C:mitochondrial matrix"/>
    <property type="evidence" value="ECO:0007669"/>
    <property type="project" value="TreeGrafter"/>
</dbReference>
<dbReference type="InterPro" id="IPR050203">
    <property type="entry name" value="Trp-tRNA_synthetase"/>
</dbReference>
<evidence type="ECO:0000256" key="4">
    <source>
        <dbReference type="ARBA" id="ARBA00022598"/>
    </source>
</evidence>
<dbReference type="PRINTS" id="PR01039">
    <property type="entry name" value="TRNASYNTHTRP"/>
</dbReference>
<dbReference type="CDD" id="cd00806">
    <property type="entry name" value="TrpRS_core"/>
    <property type="match status" value="1"/>
</dbReference>
<evidence type="ECO:0000256" key="5">
    <source>
        <dbReference type="ARBA" id="ARBA00022741"/>
    </source>
</evidence>
<sequence length="364" mass="41001">MVSVLRRTPRWVSSCSTEFHFRELWRSYSSEESKKWKDLIFSGVQPTGTLHIGNYFGAVKKWVEFQNEGKNGIYCIVDLHAITVPKKPEELKESILKMASTLIACGIDPSKSILFQQSQVPYHAMLGWIFICNSTMSRLAQLPHFKEKTEALQEIPAGLFAYPTLQAADILLYKATHVPVGNDQLQNINLACHLVNHFNKKYGNTFPRPQALMIEGLGSSIKSLRDPAKKMAKSSPDPKSRIDITDSPDEIRKKCRKAVTDCTSEIFYEPATRPGVSNMIQIHSSCTGLSIQETCDNFANKDTLVLKDSLADVLIEKLSPIREEIERLQNSPEYIHKILSEGATKAMTIAKPNWLEIKKKVGFS</sequence>
<comment type="similarity">
    <text evidence="2 11">Belongs to the class-I aminoacyl-tRNA synthetase family.</text>
</comment>
<dbReference type="SUPFAM" id="SSF52374">
    <property type="entry name" value="Nucleotidylyl transferase"/>
    <property type="match status" value="1"/>
</dbReference>
<evidence type="ECO:0000256" key="11">
    <source>
        <dbReference type="RuleBase" id="RU363036"/>
    </source>
</evidence>
<name>A0A9P0AJ56_BEMTA</name>
<gene>
    <name evidence="13" type="ORF">BEMITA_LOCUS11333</name>
</gene>
<dbReference type="InterPro" id="IPR001412">
    <property type="entry name" value="aa-tRNA-synth_I_CS"/>
</dbReference>
<evidence type="ECO:0000256" key="3">
    <source>
        <dbReference type="ARBA" id="ARBA00013161"/>
    </source>
</evidence>
<organism evidence="13 14">
    <name type="scientific">Bemisia tabaci</name>
    <name type="common">Sweetpotato whitefly</name>
    <name type="synonym">Aleurodes tabaci</name>
    <dbReference type="NCBI Taxonomy" id="7038"/>
    <lineage>
        <taxon>Eukaryota</taxon>
        <taxon>Metazoa</taxon>
        <taxon>Ecdysozoa</taxon>
        <taxon>Arthropoda</taxon>
        <taxon>Hexapoda</taxon>
        <taxon>Insecta</taxon>
        <taxon>Pterygota</taxon>
        <taxon>Neoptera</taxon>
        <taxon>Paraneoptera</taxon>
        <taxon>Hemiptera</taxon>
        <taxon>Sternorrhyncha</taxon>
        <taxon>Aleyrodoidea</taxon>
        <taxon>Aleyrodidae</taxon>
        <taxon>Aleyrodinae</taxon>
        <taxon>Bemisia</taxon>
    </lineage>
</organism>
<dbReference type="Gene3D" id="1.10.240.10">
    <property type="entry name" value="Tyrosyl-Transfer RNA Synthetase"/>
    <property type="match status" value="1"/>
</dbReference>
<evidence type="ECO:0000256" key="1">
    <source>
        <dbReference type="ARBA" id="ARBA00004173"/>
    </source>
</evidence>
<keyword evidence="7 11" id="KW-0648">Protein biosynthesis</keyword>
<evidence type="ECO:0000256" key="7">
    <source>
        <dbReference type="ARBA" id="ARBA00022917"/>
    </source>
</evidence>
<evidence type="ECO:0000256" key="2">
    <source>
        <dbReference type="ARBA" id="ARBA00005594"/>
    </source>
</evidence>
<dbReference type="InterPro" id="IPR002305">
    <property type="entry name" value="aa-tRNA-synth_Ic"/>
</dbReference>
<dbReference type="KEGG" id="btab:109035346"/>
<dbReference type="PANTHER" id="PTHR43766:SF1">
    <property type="entry name" value="TRYPTOPHAN--TRNA LIGASE, MITOCHONDRIAL"/>
    <property type="match status" value="1"/>
</dbReference>
<evidence type="ECO:0000256" key="6">
    <source>
        <dbReference type="ARBA" id="ARBA00022840"/>
    </source>
</evidence>
<evidence type="ECO:0000256" key="10">
    <source>
        <dbReference type="ARBA" id="ARBA00049929"/>
    </source>
</evidence>
<dbReference type="EMBL" id="OU963868">
    <property type="protein sequence ID" value="CAH0392872.1"/>
    <property type="molecule type" value="Genomic_DNA"/>
</dbReference>